<dbReference type="GO" id="GO:0005886">
    <property type="term" value="C:plasma membrane"/>
    <property type="evidence" value="ECO:0007669"/>
    <property type="project" value="TreeGrafter"/>
</dbReference>
<keyword evidence="8 9" id="KW-0012">Acyltransferase</keyword>
<evidence type="ECO:0000256" key="6">
    <source>
        <dbReference type="ARBA" id="ARBA00016139"/>
    </source>
</evidence>
<evidence type="ECO:0000256" key="10">
    <source>
        <dbReference type="SAM" id="Phobius"/>
    </source>
</evidence>
<dbReference type="AlphaFoldDB" id="A0A3E0DI79"/>
<comment type="similarity">
    <text evidence="4 9">Belongs to the 1-acyl-sn-glycerol-3-phosphate acyltransferase family.</text>
</comment>
<comment type="domain">
    <text evidence="9">The HXXXXD motif is essential for acyltransferase activity and may constitute the binding site for the phosphate moiety of the glycerol-3-phosphate.</text>
</comment>
<sequence length="246" mass="27568">MLFLIRMFLLLILIVGVTLFGFIFCLLILRSKNRVYYLGKVFARVAPLFGLTVEGRVSPEAKEVPQAVYIGNHQNNFDLFTLAAVVPEGVVTVGKSSLRWVPFFGALYWASGNILINRDNRKKAIATIDQVVRSMKSTGLSILMFPEGSRSRGRGWLPFKRGAFHAAVQAGVPIIPIVCSNTHEQVKVNRWHNGKVIVSVLPPIDTTGLHETDVVHLMKQCETLMHETKQKLDDELQQNPHHSLSQ</sequence>
<evidence type="ECO:0000256" key="1">
    <source>
        <dbReference type="ARBA" id="ARBA00001141"/>
    </source>
</evidence>
<dbReference type="PANTHER" id="PTHR10434:SF11">
    <property type="entry name" value="1-ACYL-SN-GLYCEROL-3-PHOSPHATE ACYLTRANSFERASE"/>
    <property type="match status" value="1"/>
</dbReference>
<comment type="pathway">
    <text evidence="3">Lipid metabolism.</text>
</comment>
<evidence type="ECO:0000256" key="8">
    <source>
        <dbReference type="ARBA" id="ARBA00023315"/>
    </source>
</evidence>
<dbReference type="Proteomes" id="UP000256542">
    <property type="component" value="Unassembled WGS sequence"/>
</dbReference>
<feature type="transmembrane region" description="Helical" evidence="10">
    <location>
        <begin position="7"/>
        <end position="29"/>
    </location>
</feature>
<evidence type="ECO:0000256" key="4">
    <source>
        <dbReference type="ARBA" id="ARBA00008655"/>
    </source>
</evidence>
<accession>A0A3E0DI79</accession>
<keyword evidence="13" id="KW-1185">Reference proteome</keyword>
<dbReference type="InterPro" id="IPR004552">
    <property type="entry name" value="AGP_acyltrans"/>
</dbReference>
<dbReference type="OrthoDB" id="5290997at2"/>
<comment type="pathway">
    <text evidence="2">Phospholipid metabolism; CDP-diacylglycerol biosynthesis; CDP-diacylglycerol from sn-glycerol 3-phosphate: step 2/3.</text>
</comment>
<dbReference type="RefSeq" id="WP_115898346.1">
    <property type="nucleotide sequence ID" value="NZ_QUNG01000009.1"/>
</dbReference>
<evidence type="ECO:0000256" key="3">
    <source>
        <dbReference type="ARBA" id="ARBA00005189"/>
    </source>
</evidence>
<evidence type="ECO:0000256" key="2">
    <source>
        <dbReference type="ARBA" id="ARBA00004728"/>
    </source>
</evidence>
<dbReference type="Pfam" id="PF01553">
    <property type="entry name" value="Acyltransferase"/>
    <property type="match status" value="1"/>
</dbReference>
<name>A0A3E0DI79_9GAMM</name>
<reference evidence="12 13" key="1">
    <citation type="submission" date="2018-08" db="EMBL/GenBank/DDBJ databases">
        <title>Genomic Encyclopedia of Type Strains, Phase III (KMG-III): the genomes of soil and plant-associated and newly described type strains.</title>
        <authorList>
            <person name="Whitman W."/>
        </authorList>
    </citation>
    <scope>NUCLEOTIDE SEQUENCE [LARGE SCALE GENOMIC DNA]</scope>
    <source>
        <strain evidence="12 13">CECT 7375</strain>
    </source>
</reference>
<dbReference type="SUPFAM" id="SSF69593">
    <property type="entry name" value="Glycerol-3-phosphate (1)-acyltransferase"/>
    <property type="match status" value="1"/>
</dbReference>
<dbReference type="GO" id="GO:0016024">
    <property type="term" value="P:CDP-diacylglycerol biosynthetic process"/>
    <property type="evidence" value="ECO:0007669"/>
    <property type="project" value="UniProtKB-UniPathway"/>
</dbReference>
<keyword evidence="10" id="KW-0472">Membrane</keyword>
<keyword evidence="10" id="KW-0812">Transmembrane</keyword>
<keyword evidence="9" id="KW-1208">Phospholipid metabolism</keyword>
<keyword evidence="9" id="KW-0594">Phospholipid biosynthesis</keyword>
<evidence type="ECO:0000256" key="9">
    <source>
        <dbReference type="RuleBase" id="RU361267"/>
    </source>
</evidence>
<dbReference type="PANTHER" id="PTHR10434">
    <property type="entry name" value="1-ACYL-SN-GLYCEROL-3-PHOSPHATE ACYLTRANSFERASE"/>
    <property type="match status" value="1"/>
</dbReference>
<dbReference type="GO" id="GO:0003841">
    <property type="term" value="F:1-acylglycerol-3-phosphate O-acyltransferase activity"/>
    <property type="evidence" value="ECO:0007669"/>
    <property type="project" value="UniProtKB-UniRule"/>
</dbReference>
<comment type="catalytic activity">
    <reaction evidence="1 9">
        <text>a 1-acyl-sn-glycero-3-phosphate + an acyl-CoA = a 1,2-diacyl-sn-glycero-3-phosphate + CoA</text>
        <dbReference type="Rhea" id="RHEA:19709"/>
        <dbReference type="ChEBI" id="CHEBI:57287"/>
        <dbReference type="ChEBI" id="CHEBI:57970"/>
        <dbReference type="ChEBI" id="CHEBI:58342"/>
        <dbReference type="ChEBI" id="CHEBI:58608"/>
        <dbReference type="EC" id="2.3.1.51"/>
    </reaction>
</comment>
<dbReference type="GO" id="GO:0006654">
    <property type="term" value="P:phosphatidic acid biosynthetic process"/>
    <property type="evidence" value="ECO:0007669"/>
    <property type="project" value="TreeGrafter"/>
</dbReference>
<evidence type="ECO:0000313" key="12">
    <source>
        <dbReference type="EMBL" id="REG82411.1"/>
    </source>
</evidence>
<keyword evidence="10" id="KW-1133">Transmembrane helix</keyword>
<dbReference type="EC" id="2.3.1.51" evidence="5 9"/>
<dbReference type="InterPro" id="IPR002123">
    <property type="entry name" value="Plipid/glycerol_acylTrfase"/>
</dbReference>
<dbReference type="CDD" id="cd07989">
    <property type="entry name" value="LPLAT_AGPAT-like"/>
    <property type="match status" value="1"/>
</dbReference>
<dbReference type="NCBIfam" id="TIGR00530">
    <property type="entry name" value="AGP_acyltrn"/>
    <property type="match status" value="1"/>
</dbReference>
<feature type="domain" description="Phospholipid/glycerol acyltransferase" evidence="11">
    <location>
        <begin position="67"/>
        <end position="182"/>
    </location>
</feature>
<dbReference type="EMBL" id="QUNG01000009">
    <property type="protein sequence ID" value="REG82411.1"/>
    <property type="molecule type" value="Genomic_DNA"/>
</dbReference>
<organism evidence="12 13">
    <name type="scientific">Marinomonas pollencensis</name>
    <dbReference type="NCBI Taxonomy" id="491954"/>
    <lineage>
        <taxon>Bacteria</taxon>
        <taxon>Pseudomonadati</taxon>
        <taxon>Pseudomonadota</taxon>
        <taxon>Gammaproteobacteria</taxon>
        <taxon>Oceanospirillales</taxon>
        <taxon>Oceanospirillaceae</taxon>
        <taxon>Marinomonas</taxon>
    </lineage>
</organism>
<evidence type="ECO:0000259" key="11">
    <source>
        <dbReference type="SMART" id="SM00563"/>
    </source>
</evidence>
<dbReference type="SMART" id="SM00563">
    <property type="entry name" value="PlsC"/>
    <property type="match status" value="1"/>
</dbReference>
<evidence type="ECO:0000313" key="13">
    <source>
        <dbReference type="Proteomes" id="UP000256542"/>
    </source>
</evidence>
<keyword evidence="7 9" id="KW-0808">Transferase</keyword>
<dbReference type="UniPathway" id="UPA00557">
    <property type="reaction ID" value="UER00613"/>
</dbReference>
<keyword evidence="9" id="KW-0443">Lipid metabolism</keyword>
<proteinExistence type="inferred from homology"/>
<evidence type="ECO:0000256" key="7">
    <source>
        <dbReference type="ARBA" id="ARBA00022679"/>
    </source>
</evidence>
<protein>
    <recommendedName>
        <fullName evidence="6 9">1-acyl-sn-glycerol-3-phosphate acyltransferase</fullName>
        <ecNumber evidence="5 9">2.3.1.51</ecNumber>
    </recommendedName>
</protein>
<evidence type="ECO:0000256" key="5">
    <source>
        <dbReference type="ARBA" id="ARBA00013211"/>
    </source>
</evidence>
<gene>
    <name evidence="12" type="ORF">DFP81_10970</name>
</gene>
<comment type="caution">
    <text evidence="12">The sequence shown here is derived from an EMBL/GenBank/DDBJ whole genome shotgun (WGS) entry which is preliminary data.</text>
</comment>
<keyword evidence="9" id="KW-0444">Lipid biosynthesis</keyword>